<dbReference type="EMBL" id="JAAECS010000014">
    <property type="protein sequence ID" value="MCJ1990636.1"/>
    <property type="molecule type" value="Genomic_DNA"/>
</dbReference>
<keyword evidence="1" id="KW-0812">Transmembrane</keyword>
<dbReference type="Proteomes" id="UP001522450">
    <property type="component" value="Unassembled WGS sequence"/>
</dbReference>
<name>A0ABT0AVI6_9LACT</name>
<sequence>MRQLKRLNIALFSFYFILMLISDIWHLNFVTSEMTLLYTGIFLCLDIILRPRRKS</sequence>
<keyword evidence="3" id="KW-1185">Reference proteome</keyword>
<gene>
    <name evidence="2" type="ORF">GYN21_10470</name>
</gene>
<proteinExistence type="predicted"/>
<feature type="transmembrane region" description="Helical" evidence="1">
    <location>
        <begin position="7"/>
        <end position="25"/>
    </location>
</feature>
<organism evidence="2 3">
    <name type="scientific">Pseudolactococcus carnosus</name>
    <dbReference type="NCBI Taxonomy" id="2749961"/>
    <lineage>
        <taxon>Bacteria</taxon>
        <taxon>Bacillati</taxon>
        <taxon>Bacillota</taxon>
        <taxon>Bacilli</taxon>
        <taxon>Lactobacillales</taxon>
        <taxon>Streptococcaceae</taxon>
        <taxon>Pseudolactococcus</taxon>
    </lineage>
</organism>
<comment type="caution">
    <text evidence="2">The sequence shown here is derived from an EMBL/GenBank/DDBJ whole genome shotgun (WGS) entry which is preliminary data.</text>
</comment>
<evidence type="ECO:0000313" key="2">
    <source>
        <dbReference type="EMBL" id="MCJ1990636.1"/>
    </source>
</evidence>
<keyword evidence="1" id="KW-1133">Transmembrane helix</keyword>
<protein>
    <submittedName>
        <fullName evidence="2">Uncharacterized protein</fullName>
    </submittedName>
</protein>
<feature type="transmembrane region" description="Helical" evidence="1">
    <location>
        <begin position="31"/>
        <end position="49"/>
    </location>
</feature>
<reference evidence="2 3" key="1">
    <citation type="journal article" date="2022" name="Microbiol. Res.">
        <title>Comparative genome analysis, predicted lifestyle and antimicrobial strategies of Lactococcus carnosus and Lactococcus paracarnosus isolated from meat.</title>
        <authorList>
            <person name="Werum V."/>
            <person name="Ehrmann M."/>
            <person name="Vogel R."/>
            <person name="Hilgarth M."/>
        </authorList>
    </citation>
    <scope>NUCLEOTIDE SEQUENCE [LARGE SCALE GENOMIC DNA]</scope>
    <source>
        <strain evidence="2 3">TMW22177</strain>
    </source>
</reference>
<evidence type="ECO:0000256" key="1">
    <source>
        <dbReference type="SAM" id="Phobius"/>
    </source>
</evidence>
<accession>A0ABT0AVI6</accession>
<evidence type="ECO:0000313" key="3">
    <source>
        <dbReference type="Proteomes" id="UP001522450"/>
    </source>
</evidence>
<dbReference type="RefSeq" id="WP_179610332.1">
    <property type="nucleotide sequence ID" value="NZ_CP017194.1"/>
</dbReference>
<dbReference type="GeneID" id="71637070"/>
<keyword evidence="1" id="KW-0472">Membrane</keyword>